<accession>A0A9X2WNJ3</accession>
<comment type="caution">
    <text evidence="1">The sequence shown here is derived from an EMBL/GenBank/DDBJ whole genome shotgun (WGS) entry which is preliminary data.</text>
</comment>
<organism evidence="1 2">
    <name type="scientific">Shewanella holmiensis</name>
    <dbReference type="NCBI Taxonomy" id="2952222"/>
    <lineage>
        <taxon>Bacteria</taxon>
        <taxon>Pseudomonadati</taxon>
        <taxon>Pseudomonadota</taxon>
        <taxon>Gammaproteobacteria</taxon>
        <taxon>Alteromonadales</taxon>
        <taxon>Shewanellaceae</taxon>
        <taxon>Shewanella</taxon>
    </lineage>
</organism>
<dbReference type="PIRSF" id="PIRSF030771">
    <property type="entry name" value="UCP030771"/>
    <property type="match status" value="1"/>
</dbReference>
<dbReference type="RefSeq" id="WP_261298752.1">
    <property type="nucleotide sequence ID" value="NZ_JAMTCD010000013.1"/>
</dbReference>
<reference evidence="1" key="1">
    <citation type="journal article" date="2023" name="Int. J. Syst. Evol. Microbiol.">
        <title>&lt;i&gt;Shewanella septentrionalis&lt;/i&gt; sp. nov. and &lt;i&gt;Shewanella holmiensis&lt;/i&gt; sp. nov., isolated from Baltic Sea water and sediments.</title>
        <authorList>
            <person name="Martin-Rodriguez A.J."/>
            <person name="Thorell K."/>
            <person name="Joffre E."/>
            <person name="Jensie-Markopoulos S."/>
            <person name="Moore E.R.B."/>
            <person name="Sjoling A."/>
        </authorList>
    </citation>
    <scope>NUCLEOTIDE SEQUENCE</scope>
    <source>
        <strain evidence="1">SP1S2-7</strain>
    </source>
</reference>
<gene>
    <name evidence="1" type="ORF">NE535_11340</name>
</gene>
<evidence type="ECO:0000313" key="1">
    <source>
        <dbReference type="EMBL" id="MCT7942386.1"/>
    </source>
</evidence>
<proteinExistence type="predicted"/>
<protein>
    <submittedName>
        <fullName evidence="1">DUF2190 family protein</fullName>
    </submittedName>
</protein>
<dbReference type="AlphaFoldDB" id="A0A9X2WNJ3"/>
<dbReference type="Proteomes" id="UP001155546">
    <property type="component" value="Unassembled WGS sequence"/>
</dbReference>
<evidence type="ECO:0000313" key="2">
    <source>
        <dbReference type="Proteomes" id="UP001155546"/>
    </source>
</evidence>
<keyword evidence="2" id="KW-1185">Reference proteome</keyword>
<name>A0A9X2WNJ3_9GAMM</name>
<dbReference type="Pfam" id="PF09956">
    <property type="entry name" value="Phage_cement_2"/>
    <property type="match status" value="1"/>
</dbReference>
<sequence>MKNYVEDGNTIDFTATADVASGAPVLLGKVVVVSLGAVLTGAVGVGVAEGVFELPKVTADDIGQGAQVYIKSDGMITSVASGNTLAGKAWAAAGNPSDTIWVKINA</sequence>
<dbReference type="InterPro" id="IPR011231">
    <property type="entry name" value="Phage_VT1-Sakai_H0018"/>
</dbReference>
<dbReference type="EMBL" id="JAMTCD010000013">
    <property type="protein sequence ID" value="MCT7942386.1"/>
    <property type="molecule type" value="Genomic_DNA"/>
</dbReference>